<dbReference type="EMBL" id="BAAADU010000002">
    <property type="protein sequence ID" value="GAA0654481.1"/>
    <property type="molecule type" value="Genomic_DNA"/>
</dbReference>
<feature type="transmembrane region" description="Helical" evidence="1">
    <location>
        <begin position="244"/>
        <end position="263"/>
    </location>
</feature>
<dbReference type="InterPro" id="IPR036259">
    <property type="entry name" value="MFS_trans_sf"/>
</dbReference>
<gene>
    <name evidence="3" type="ORF">GCM10009019_17620</name>
</gene>
<evidence type="ECO:0000313" key="4">
    <source>
        <dbReference type="Proteomes" id="UP001500194"/>
    </source>
</evidence>
<feature type="transmembrane region" description="Helical" evidence="1">
    <location>
        <begin position="173"/>
        <end position="194"/>
    </location>
</feature>
<dbReference type="PANTHER" id="PTHR23527">
    <property type="entry name" value="BLL3282 PROTEIN"/>
    <property type="match status" value="1"/>
</dbReference>
<dbReference type="Gene3D" id="1.20.1250.20">
    <property type="entry name" value="MFS general substrate transporter like domains"/>
    <property type="match status" value="2"/>
</dbReference>
<feature type="transmembrane region" description="Helical" evidence="1">
    <location>
        <begin position="284"/>
        <end position="303"/>
    </location>
</feature>
<dbReference type="PANTHER" id="PTHR23527:SF1">
    <property type="entry name" value="BLL3282 PROTEIN"/>
    <property type="match status" value="1"/>
</dbReference>
<feature type="transmembrane region" description="Helical" evidence="1">
    <location>
        <begin position="376"/>
        <end position="396"/>
    </location>
</feature>
<feature type="domain" description="Major facilitator superfamily (MFS) profile" evidence="2">
    <location>
        <begin position="12"/>
        <end position="399"/>
    </location>
</feature>
<feature type="transmembrane region" description="Helical" evidence="1">
    <location>
        <begin position="50"/>
        <end position="73"/>
    </location>
</feature>
<name>A0AAV3T2U4_9EURY</name>
<feature type="transmembrane region" description="Helical" evidence="1">
    <location>
        <begin position="106"/>
        <end position="123"/>
    </location>
</feature>
<dbReference type="Proteomes" id="UP001500194">
    <property type="component" value="Unassembled WGS sequence"/>
</dbReference>
<feature type="transmembrane region" description="Helical" evidence="1">
    <location>
        <begin position="215"/>
        <end position="238"/>
    </location>
</feature>
<evidence type="ECO:0000313" key="3">
    <source>
        <dbReference type="EMBL" id="GAA0654481.1"/>
    </source>
</evidence>
<dbReference type="Pfam" id="PF07690">
    <property type="entry name" value="MFS_1"/>
    <property type="match status" value="1"/>
</dbReference>
<keyword evidence="4" id="KW-1185">Reference proteome</keyword>
<dbReference type="InterPro" id="IPR011701">
    <property type="entry name" value="MFS"/>
</dbReference>
<dbReference type="InterPro" id="IPR020846">
    <property type="entry name" value="MFS_dom"/>
</dbReference>
<protein>
    <recommendedName>
        <fullName evidence="2">Major facilitator superfamily (MFS) profile domain-containing protein</fullName>
    </recommendedName>
</protein>
<dbReference type="GeneID" id="68573560"/>
<proteinExistence type="predicted"/>
<evidence type="ECO:0000259" key="2">
    <source>
        <dbReference type="PROSITE" id="PS50850"/>
    </source>
</evidence>
<dbReference type="InterPro" id="IPR052952">
    <property type="entry name" value="MFS-Transporter"/>
</dbReference>
<feature type="transmembrane region" description="Helical" evidence="1">
    <location>
        <begin position="12"/>
        <end position="30"/>
    </location>
</feature>
<dbReference type="RefSeq" id="WP_227260429.1">
    <property type="nucleotide sequence ID" value="NZ_BAAADU010000002.1"/>
</dbReference>
<comment type="caution">
    <text evidence="3">The sequence shown here is derived from an EMBL/GenBank/DDBJ whole genome shotgun (WGS) entry which is preliminary data.</text>
</comment>
<dbReference type="PROSITE" id="PS50850">
    <property type="entry name" value="MFS"/>
    <property type="match status" value="1"/>
</dbReference>
<feature type="transmembrane region" description="Helical" evidence="1">
    <location>
        <begin position="144"/>
        <end position="167"/>
    </location>
</feature>
<organism evidence="3 4">
    <name type="scientific">Salarchaeum japonicum</name>
    <dbReference type="NCBI Taxonomy" id="555573"/>
    <lineage>
        <taxon>Archaea</taxon>
        <taxon>Methanobacteriati</taxon>
        <taxon>Methanobacteriota</taxon>
        <taxon>Stenosarchaea group</taxon>
        <taxon>Halobacteria</taxon>
        <taxon>Halobacteriales</taxon>
        <taxon>Halobacteriaceae</taxon>
    </lineage>
</organism>
<dbReference type="AlphaFoldDB" id="A0AAV3T2U4"/>
<sequence>MSTTDSSRSWRGVTAVAAWQVVASATYYAVFAATSSFRDTYGLSGFEVGLVVSVMTLGYTLFLFPMGAVVDAYGDHPAMVGGLGGLAIGAAGVAASGAGLPLAGTYPGLLVAVFVLGCAYATGMPATNRAVASRAPRGRYNLAVGLKQVGVTAGSAISAVFVTNHLVVPTWPASFAVIAAVGFVVAAGYALTFDGTGGSGRMEFPDIRAIAANRLLLVLSLAGFFLGAAIFTLTGYTVPYIEDATPATTAFAGATLALMQVSGSVGRIGAGSIADRIRGTAARASLRVLTVQVAAAAVLFFALPEARGVWLLVVFAGLGLGLLGFTGLYHGAVTALAPEGKSGAATAAGQITLNIGGLVVPPLFGLVADTAGYTLGWYLLGLGVAASTAMVVFALARYD</sequence>
<accession>A0AAV3T2U4</accession>
<feature type="transmembrane region" description="Helical" evidence="1">
    <location>
        <begin position="344"/>
        <end position="364"/>
    </location>
</feature>
<reference evidence="3 4" key="1">
    <citation type="journal article" date="2019" name="Int. J. Syst. Evol. Microbiol.">
        <title>The Global Catalogue of Microorganisms (GCM) 10K type strain sequencing project: providing services to taxonomists for standard genome sequencing and annotation.</title>
        <authorList>
            <consortium name="The Broad Institute Genomics Platform"/>
            <consortium name="The Broad Institute Genome Sequencing Center for Infectious Disease"/>
            <person name="Wu L."/>
            <person name="Ma J."/>
        </authorList>
    </citation>
    <scope>NUCLEOTIDE SEQUENCE [LARGE SCALE GENOMIC DNA]</scope>
    <source>
        <strain evidence="3 4">JCM 16327</strain>
    </source>
</reference>
<dbReference type="SUPFAM" id="SSF103473">
    <property type="entry name" value="MFS general substrate transporter"/>
    <property type="match status" value="1"/>
</dbReference>
<dbReference type="GO" id="GO:0022857">
    <property type="term" value="F:transmembrane transporter activity"/>
    <property type="evidence" value="ECO:0007669"/>
    <property type="project" value="InterPro"/>
</dbReference>
<feature type="transmembrane region" description="Helical" evidence="1">
    <location>
        <begin position="309"/>
        <end position="332"/>
    </location>
</feature>
<evidence type="ECO:0000256" key="1">
    <source>
        <dbReference type="SAM" id="Phobius"/>
    </source>
</evidence>
<keyword evidence="1" id="KW-1133">Transmembrane helix</keyword>
<keyword evidence="1" id="KW-0812">Transmembrane</keyword>
<feature type="transmembrane region" description="Helical" evidence="1">
    <location>
        <begin position="80"/>
        <end position="100"/>
    </location>
</feature>
<keyword evidence="1" id="KW-0472">Membrane</keyword>